<evidence type="ECO:0000313" key="2">
    <source>
        <dbReference type="EMBL" id="KFD69547.1"/>
    </source>
</evidence>
<reference evidence="2" key="1">
    <citation type="journal article" date="2014" name="Nat. Genet.">
        <title>Genome and transcriptome of the porcine whipworm Trichuris suis.</title>
        <authorList>
            <person name="Jex A.R."/>
            <person name="Nejsum P."/>
            <person name="Schwarz E.M."/>
            <person name="Hu L."/>
            <person name="Young N.D."/>
            <person name="Hall R.S."/>
            <person name="Korhonen P.K."/>
            <person name="Liao S."/>
            <person name="Thamsborg S."/>
            <person name="Xia J."/>
            <person name="Xu P."/>
            <person name="Wang S."/>
            <person name="Scheerlinck J.P."/>
            <person name="Hofmann A."/>
            <person name="Sternberg P.W."/>
            <person name="Wang J."/>
            <person name="Gasser R.B."/>
        </authorList>
    </citation>
    <scope>NUCLEOTIDE SEQUENCE [LARGE SCALE GENOMIC DNA]</scope>
    <source>
        <strain evidence="2">DCEP-RM93F</strain>
    </source>
</reference>
<proteinExistence type="predicted"/>
<evidence type="ECO:0008006" key="3">
    <source>
        <dbReference type="Google" id="ProtNLM"/>
    </source>
</evidence>
<feature type="signal peptide" evidence="1">
    <location>
        <begin position="1"/>
        <end position="17"/>
    </location>
</feature>
<sequence>MTHALVCLYAYAAAILCSDLQMPMQFAIYLHHITANCDFDQFKTDAALLVQFVNGIRNQAVKMKLLSKGKDLTLDDALTYLQISENIFNAKTSIDAMDVKACHVVKAYPPKSQVVQPKMECRCCGKSDQAKATCPFMNAKRLSPAVWGRSIFLVYADMPKRIAVLSISNMGFRD</sequence>
<organism evidence="2">
    <name type="scientific">Trichuris suis</name>
    <name type="common">pig whipworm</name>
    <dbReference type="NCBI Taxonomy" id="68888"/>
    <lineage>
        <taxon>Eukaryota</taxon>
        <taxon>Metazoa</taxon>
        <taxon>Ecdysozoa</taxon>
        <taxon>Nematoda</taxon>
        <taxon>Enoplea</taxon>
        <taxon>Dorylaimia</taxon>
        <taxon>Trichinellida</taxon>
        <taxon>Trichuridae</taxon>
        <taxon>Trichuris</taxon>
    </lineage>
</organism>
<dbReference type="AlphaFoldDB" id="A0A085NJA1"/>
<gene>
    <name evidence="2" type="ORF">M514_18419</name>
</gene>
<keyword evidence="1" id="KW-0732">Signal</keyword>
<dbReference type="Proteomes" id="UP000030758">
    <property type="component" value="Unassembled WGS sequence"/>
</dbReference>
<protein>
    <recommendedName>
        <fullName evidence="3">SCP domain-containing protein</fullName>
    </recommendedName>
</protein>
<accession>A0A085NJA1</accession>
<evidence type="ECO:0000256" key="1">
    <source>
        <dbReference type="SAM" id="SignalP"/>
    </source>
</evidence>
<name>A0A085NJA1_9BILA</name>
<feature type="chain" id="PRO_5001796022" description="SCP domain-containing protein" evidence="1">
    <location>
        <begin position="18"/>
        <end position="174"/>
    </location>
</feature>
<dbReference type="EMBL" id="KL367495">
    <property type="protein sequence ID" value="KFD69547.1"/>
    <property type="molecule type" value="Genomic_DNA"/>
</dbReference>